<dbReference type="Proteomes" id="UP000006591">
    <property type="component" value="Chromosome 7"/>
</dbReference>
<feature type="region of interest" description="Disordered" evidence="1">
    <location>
        <begin position="1"/>
        <end position="71"/>
    </location>
</feature>
<feature type="compositionally biased region" description="Basic and acidic residues" evidence="1">
    <location>
        <begin position="24"/>
        <end position="43"/>
    </location>
</feature>
<accession>A0A0E0I4S7</accession>
<proteinExistence type="predicted"/>
<reference evidence="2" key="2">
    <citation type="submission" date="2018-04" db="EMBL/GenBank/DDBJ databases">
        <title>OnivRS2 (Oryza nivara Reference Sequence Version 2).</title>
        <authorList>
            <person name="Zhang J."/>
            <person name="Kudrna D."/>
            <person name="Lee S."/>
            <person name="Talag J."/>
            <person name="Rajasekar S."/>
            <person name="Welchert J."/>
            <person name="Hsing Y.-I."/>
            <person name="Wing R.A."/>
        </authorList>
    </citation>
    <scope>NUCLEOTIDE SEQUENCE [LARGE SCALE GENOMIC DNA]</scope>
    <source>
        <strain evidence="2">SL10</strain>
    </source>
</reference>
<organism evidence="2">
    <name type="scientific">Oryza nivara</name>
    <name type="common">Indian wild rice</name>
    <name type="synonym">Oryza sativa f. spontanea</name>
    <dbReference type="NCBI Taxonomy" id="4536"/>
    <lineage>
        <taxon>Eukaryota</taxon>
        <taxon>Viridiplantae</taxon>
        <taxon>Streptophyta</taxon>
        <taxon>Embryophyta</taxon>
        <taxon>Tracheophyta</taxon>
        <taxon>Spermatophyta</taxon>
        <taxon>Magnoliopsida</taxon>
        <taxon>Liliopsida</taxon>
        <taxon>Poales</taxon>
        <taxon>Poaceae</taxon>
        <taxon>BOP clade</taxon>
        <taxon>Oryzoideae</taxon>
        <taxon>Oryzeae</taxon>
        <taxon>Oryzinae</taxon>
        <taxon>Oryza</taxon>
    </lineage>
</organism>
<keyword evidence="3" id="KW-1185">Reference proteome</keyword>
<evidence type="ECO:0000313" key="2">
    <source>
        <dbReference type="EnsemblPlants" id="ONIVA07G23820.2"/>
    </source>
</evidence>
<sequence length="99" mass="10993">MWAPHFPGWAHPRVATAIQSSHPLAREERRRGERKERRERGEPAPKSLSLSPQICATFSSPNQPRRRGCSCRGIPASERHLSRLPAGFRSGSSLVEGAV</sequence>
<dbReference type="AlphaFoldDB" id="A0A0E0I4S7"/>
<evidence type="ECO:0000256" key="1">
    <source>
        <dbReference type="SAM" id="MobiDB-lite"/>
    </source>
</evidence>
<reference evidence="2" key="1">
    <citation type="submission" date="2015-04" db="UniProtKB">
        <authorList>
            <consortium name="EnsemblPlants"/>
        </authorList>
    </citation>
    <scope>IDENTIFICATION</scope>
    <source>
        <strain evidence="2">SL10</strain>
    </source>
</reference>
<feature type="compositionally biased region" description="Polar residues" evidence="1">
    <location>
        <begin position="48"/>
        <end position="63"/>
    </location>
</feature>
<dbReference type="Gramene" id="ONIVA07G23820.2">
    <property type="protein sequence ID" value="ONIVA07G23820.2"/>
    <property type="gene ID" value="ONIVA07G23820"/>
</dbReference>
<evidence type="ECO:0000313" key="3">
    <source>
        <dbReference type="Proteomes" id="UP000006591"/>
    </source>
</evidence>
<name>A0A0E0I4S7_ORYNI</name>
<dbReference type="EnsemblPlants" id="ONIVA07G23820.2">
    <property type="protein sequence ID" value="ONIVA07G23820.2"/>
    <property type="gene ID" value="ONIVA07G23820"/>
</dbReference>
<dbReference type="HOGENOM" id="CLU_2324360_0_0_1"/>
<protein>
    <submittedName>
        <fullName evidence="2">Uncharacterized protein</fullName>
    </submittedName>
</protein>